<feature type="domain" description="AAA+ ATPase" evidence="1">
    <location>
        <begin position="30"/>
        <end position="172"/>
    </location>
</feature>
<dbReference type="SUPFAM" id="SSF52540">
    <property type="entry name" value="P-loop containing nucleoside triphosphate hydrolases"/>
    <property type="match status" value="1"/>
</dbReference>
<evidence type="ECO:0000259" key="1">
    <source>
        <dbReference type="SMART" id="SM00382"/>
    </source>
</evidence>
<dbReference type="CDD" id="cd00009">
    <property type="entry name" value="AAA"/>
    <property type="match status" value="1"/>
</dbReference>
<accession>A0ABQ5ZVV0</accession>
<organism evidence="2 3">
    <name type="scientific">Marinospirillum insulare</name>
    <dbReference type="NCBI Taxonomy" id="217169"/>
    <lineage>
        <taxon>Bacteria</taxon>
        <taxon>Pseudomonadati</taxon>
        <taxon>Pseudomonadota</taxon>
        <taxon>Gammaproteobacteria</taxon>
        <taxon>Oceanospirillales</taxon>
        <taxon>Oceanospirillaceae</taxon>
        <taxon>Marinospirillum</taxon>
    </lineage>
</organism>
<comment type="caution">
    <text evidence="2">The sequence shown here is derived from an EMBL/GenBank/DDBJ whole genome shotgun (WGS) entry which is preliminary data.</text>
</comment>
<proteinExistence type="predicted"/>
<dbReference type="EMBL" id="BSOR01000016">
    <property type="protein sequence ID" value="GLR63581.1"/>
    <property type="molecule type" value="Genomic_DNA"/>
</dbReference>
<keyword evidence="3" id="KW-1185">Reference proteome</keyword>
<dbReference type="InterPro" id="IPR003959">
    <property type="entry name" value="ATPase_AAA_core"/>
</dbReference>
<dbReference type="SMART" id="SM00382">
    <property type="entry name" value="AAA"/>
    <property type="match status" value="1"/>
</dbReference>
<name>A0ABQ5ZVV0_9GAMM</name>
<gene>
    <name evidence="2" type="ORF">GCM10007878_10160</name>
</gene>
<dbReference type="Gene3D" id="3.40.50.300">
    <property type="entry name" value="P-loop containing nucleotide triphosphate hydrolases"/>
    <property type="match status" value="1"/>
</dbReference>
<evidence type="ECO:0000313" key="2">
    <source>
        <dbReference type="EMBL" id="GLR63581.1"/>
    </source>
</evidence>
<dbReference type="InterPro" id="IPR027417">
    <property type="entry name" value="P-loop_NTPase"/>
</dbReference>
<dbReference type="RefSeq" id="WP_084324467.1">
    <property type="nucleotide sequence ID" value="NZ_BSOR01000016.1"/>
</dbReference>
<sequence length="387" mass="43860">MSQTASLTQTQEIIKHQLQLLWQHPEMAAQLPPIMLWGPPGVGKSTVIRELCKEQGVDFIDVRLAQREPVDLRGLPVPEGDEVRWLLSSEWPRDPNSRGIILFDELTAADRMLQVAAYEFILDRRLGDLYKVPDGWLICAAGNRSEDRAVAMTLSSALANRFCHLELAPNLDEWVRWASSQALNPSVTAFLRFRPQAFFSMQGNLERGWPSPRSWERVARLMTHKQLLSQDSFALMVHGLVGEASATEFLAFCRWADELPDIQALLKGDISFQLPERADQRFALCAALGYHLWRAEDEKQQRIYLEHFFRIGLKLPSDFATMAMMDAMDGKDEAEQLARAEAIFSHGQFDAWSKLHGQVLARAQQHCFDKEDGQTSEALPQMAGNSL</sequence>
<protein>
    <recommendedName>
        <fullName evidence="1">AAA+ ATPase domain-containing protein</fullName>
    </recommendedName>
</protein>
<dbReference type="Pfam" id="PF00004">
    <property type="entry name" value="AAA"/>
    <property type="match status" value="1"/>
</dbReference>
<reference evidence="3" key="1">
    <citation type="journal article" date="2019" name="Int. J. Syst. Evol. Microbiol.">
        <title>The Global Catalogue of Microorganisms (GCM) 10K type strain sequencing project: providing services to taxonomists for standard genome sequencing and annotation.</title>
        <authorList>
            <consortium name="The Broad Institute Genomics Platform"/>
            <consortium name="The Broad Institute Genome Sequencing Center for Infectious Disease"/>
            <person name="Wu L."/>
            <person name="Ma J."/>
        </authorList>
    </citation>
    <scope>NUCLEOTIDE SEQUENCE [LARGE SCALE GENOMIC DNA]</scope>
    <source>
        <strain evidence="3">NBRC 100033</strain>
    </source>
</reference>
<dbReference type="InterPro" id="IPR003593">
    <property type="entry name" value="AAA+_ATPase"/>
</dbReference>
<evidence type="ECO:0000313" key="3">
    <source>
        <dbReference type="Proteomes" id="UP001156682"/>
    </source>
</evidence>
<dbReference type="Proteomes" id="UP001156682">
    <property type="component" value="Unassembled WGS sequence"/>
</dbReference>